<proteinExistence type="predicted"/>
<dbReference type="Proteomes" id="UP000092671">
    <property type="component" value="Unassembled WGS sequence"/>
</dbReference>
<dbReference type="AlphaFoldDB" id="A0A1B8PIC4"/>
<protein>
    <submittedName>
        <fullName evidence="1">Uncharacterized protein</fullName>
    </submittedName>
</protein>
<evidence type="ECO:0000313" key="1">
    <source>
        <dbReference type="EMBL" id="OBX49448.1"/>
    </source>
</evidence>
<dbReference type="RefSeq" id="WP_066893662.1">
    <property type="nucleotide sequence ID" value="NZ_LZDN01000039.1"/>
</dbReference>
<organism evidence="1 2">
    <name type="scientific">Moraxella nonliquefaciens</name>
    <dbReference type="NCBI Taxonomy" id="478"/>
    <lineage>
        <taxon>Bacteria</taxon>
        <taxon>Pseudomonadati</taxon>
        <taxon>Pseudomonadota</taxon>
        <taxon>Gammaproteobacteria</taxon>
        <taxon>Moraxellales</taxon>
        <taxon>Moraxellaceae</taxon>
        <taxon>Moraxella</taxon>
    </lineage>
</organism>
<evidence type="ECO:0000313" key="2">
    <source>
        <dbReference type="Proteomes" id="UP000092671"/>
    </source>
</evidence>
<gene>
    <name evidence="1" type="ORF">A9Z60_03505</name>
</gene>
<dbReference type="EMBL" id="LZDN01000039">
    <property type="protein sequence ID" value="OBX49448.1"/>
    <property type="molecule type" value="Genomic_DNA"/>
</dbReference>
<comment type="caution">
    <text evidence="1">The sequence shown here is derived from an EMBL/GenBank/DDBJ whole genome shotgun (WGS) entry which is preliminary data.</text>
</comment>
<name>A0A1B8PIC4_MORNO</name>
<sequence>MISQSDIVKQREENLLQINLASALKRLYSNPDFVTVFKKYYGECYVLELVSNLALYDDESVEYKETIKELNVISSFKKFLDTILTNGAMAENDLKELTAIPESEINYE</sequence>
<reference evidence="1 2" key="1">
    <citation type="submission" date="2016-06" db="EMBL/GenBank/DDBJ databases">
        <title>Draft genome of Moraxella nonliquefaciens CCUG 60284.</title>
        <authorList>
            <person name="Salva-Serra F."/>
            <person name="Engstrom-Jakobsson H."/>
            <person name="Thorell K."/>
            <person name="Gonzales-Siles L."/>
            <person name="Karlsson R."/>
            <person name="Boulund F."/>
            <person name="Engstrand L."/>
            <person name="Kristiansson E."/>
            <person name="Moore E."/>
        </authorList>
    </citation>
    <scope>NUCLEOTIDE SEQUENCE [LARGE SCALE GENOMIC DNA]</scope>
    <source>
        <strain evidence="1 2">CCUG 60284</strain>
    </source>
</reference>
<accession>A0A1B8PIC4</accession>